<evidence type="ECO:0000259" key="1">
    <source>
        <dbReference type="Pfam" id="PF13556"/>
    </source>
</evidence>
<keyword evidence="4" id="KW-1185">Reference proteome</keyword>
<protein>
    <submittedName>
        <fullName evidence="3">PucR family transcriptional regulator</fullName>
    </submittedName>
</protein>
<accession>A0A848DJY3</accession>
<dbReference type="InterPro" id="IPR058663">
    <property type="entry name" value="PucR-like_N"/>
</dbReference>
<evidence type="ECO:0000259" key="2">
    <source>
        <dbReference type="Pfam" id="PF25906"/>
    </source>
</evidence>
<name>A0A848DJY3_9PSEU</name>
<dbReference type="PANTHER" id="PTHR33744:SF1">
    <property type="entry name" value="DNA-BINDING TRANSCRIPTIONAL ACTIVATOR ADER"/>
    <property type="match status" value="1"/>
</dbReference>
<organism evidence="3 4">
    <name type="scientific">Pseudonocardia bannensis</name>
    <dbReference type="NCBI Taxonomy" id="630973"/>
    <lineage>
        <taxon>Bacteria</taxon>
        <taxon>Bacillati</taxon>
        <taxon>Actinomycetota</taxon>
        <taxon>Actinomycetes</taxon>
        <taxon>Pseudonocardiales</taxon>
        <taxon>Pseudonocardiaceae</taxon>
        <taxon>Pseudonocardia</taxon>
    </lineage>
</organism>
<dbReference type="InterPro" id="IPR042070">
    <property type="entry name" value="PucR_C-HTH_sf"/>
</dbReference>
<dbReference type="InterPro" id="IPR025736">
    <property type="entry name" value="PucR_C-HTH_dom"/>
</dbReference>
<comment type="caution">
    <text evidence="3">The sequence shown here is derived from an EMBL/GenBank/DDBJ whole genome shotgun (WGS) entry which is preliminary data.</text>
</comment>
<sequence>MAEMDRPWARVPAWVGTALRPDLAQATDAIIAAVRAQVPEYARPLEGRFGQQITEGVSVAFEQFLALLGSDEELRDTRIYYGLGQLEHSEGRTLAALQSAYQVGTRTTWQRIGASEAASGLPADVIFALAEALFGYIEQLSAASVAGWAHAESTRAGSTRARRHALVELIARRPPATPAEVEQAAAAAGWTPPSRIAVLLVPDAVDVAGRLPDAVGADLDPVGIVLVPVPERSGWVDRVRAALRDRRGVLGPVVCWEQAHRSVARAQAAWPLHAAGLLTDPADPLVHADEHLVALLLAAAPDLAADLHERATAPLRSLPSGAAARAEETLRAWLDAHGDVTATAAALHVHPQTVRYRLAGLREAFGSALDDPTARLEVAVGLQVRPASAGAEEPRATPPTG</sequence>
<gene>
    <name evidence="3" type="ORF">HF519_15105</name>
</gene>
<dbReference type="Proteomes" id="UP000586918">
    <property type="component" value="Unassembled WGS sequence"/>
</dbReference>
<proteinExistence type="predicted"/>
<dbReference type="AlphaFoldDB" id="A0A848DJY3"/>
<dbReference type="Gene3D" id="1.10.10.2840">
    <property type="entry name" value="PucR C-terminal helix-turn-helix domain"/>
    <property type="match status" value="1"/>
</dbReference>
<evidence type="ECO:0000313" key="4">
    <source>
        <dbReference type="Proteomes" id="UP000586918"/>
    </source>
</evidence>
<feature type="domain" description="PucR C-terminal helix-turn-helix" evidence="1">
    <location>
        <begin position="328"/>
        <end position="383"/>
    </location>
</feature>
<evidence type="ECO:0000313" key="3">
    <source>
        <dbReference type="EMBL" id="NMH92875.1"/>
    </source>
</evidence>
<dbReference type="Pfam" id="PF13556">
    <property type="entry name" value="HTH_30"/>
    <property type="match status" value="1"/>
</dbReference>
<dbReference type="InterPro" id="IPR051448">
    <property type="entry name" value="CdaR-like_regulators"/>
</dbReference>
<dbReference type="EMBL" id="JAAXKZ010000050">
    <property type="protein sequence ID" value="NMH92875.1"/>
    <property type="molecule type" value="Genomic_DNA"/>
</dbReference>
<dbReference type="Pfam" id="PF25906">
    <property type="entry name" value="PucR-like_N"/>
    <property type="match status" value="1"/>
</dbReference>
<reference evidence="3 4" key="1">
    <citation type="submission" date="2020-04" db="EMBL/GenBank/DDBJ databases">
        <authorList>
            <person name="Klaysubun C."/>
            <person name="Duangmal K."/>
            <person name="Lipun K."/>
        </authorList>
    </citation>
    <scope>NUCLEOTIDE SEQUENCE [LARGE SCALE GENOMIC DNA]</scope>
    <source>
        <strain evidence="3 4">DSM 45300</strain>
    </source>
</reference>
<feature type="domain" description="PucR-like N-terminal" evidence="2">
    <location>
        <begin position="8"/>
        <end position="170"/>
    </location>
</feature>
<dbReference type="PANTHER" id="PTHR33744">
    <property type="entry name" value="CARBOHYDRATE DIACID REGULATOR"/>
    <property type="match status" value="1"/>
</dbReference>